<dbReference type="Proteomes" id="UP000738431">
    <property type="component" value="Chromosome"/>
</dbReference>
<comment type="similarity">
    <text evidence="1">Belongs to the EcnA/EcnB lipoprotein family.</text>
</comment>
<name>A0ABZ1C4D4_9BACT</name>
<keyword evidence="3 7" id="KW-0732">Signal</keyword>
<evidence type="ECO:0000256" key="2">
    <source>
        <dbReference type="ARBA" id="ARBA00022475"/>
    </source>
</evidence>
<accession>A0ABZ1C4D4</accession>
<keyword evidence="5" id="KW-0564">Palmitate</keyword>
<keyword evidence="2" id="KW-1003">Cell membrane</keyword>
<feature type="chain" id="PRO_5045427597" evidence="7">
    <location>
        <begin position="21"/>
        <end position="49"/>
    </location>
</feature>
<dbReference type="RefSeq" id="WP_221031341.1">
    <property type="nucleotide sequence ID" value="NZ_CP139781.1"/>
</dbReference>
<evidence type="ECO:0000256" key="7">
    <source>
        <dbReference type="SAM" id="SignalP"/>
    </source>
</evidence>
<organism evidence="8 9">
    <name type="scientific">Actomonas aquatica</name>
    <dbReference type="NCBI Taxonomy" id="2866162"/>
    <lineage>
        <taxon>Bacteria</taxon>
        <taxon>Pseudomonadati</taxon>
        <taxon>Verrucomicrobiota</taxon>
        <taxon>Opitutia</taxon>
        <taxon>Opitutales</taxon>
        <taxon>Opitutaceae</taxon>
        <taxon>Actomonas</taxon>
    </lineage>
</organism>
<gene>
    <name evidence="8" type="ORF">K1X11_016510</name>
</gene>
<protein>
    <submittedName>
        <fullName evidence="8">Entericidin A/B family lipoprotein</fullName>
    </submittedName>
</protein>
<evidence type="ECO:0000256" key="6">
    <source>
        <dbReference type="ARBA" id="ARBA00023288"/>
    </source>
</evidence>
<dbReference type="InterPro" id="IPR012556">
    <property type="entry name" value="Entericidin"/>
</dbReference>
<feature type="signal peptide" evidence="7">
    <location>
        <begin position="1"/>
        <end position="20"/>
    </location>
</feature>
<evidence type="ECO:0000256" key="3">
    <source>
        <dbReference type="ARBA" id="ARBA00022729"/>
    </source>
</evidence>
<evidence type="ECO:0000256" key="5">
    <source>
        <dbReference type="ARBA" id="ARBA00023139"/>
    </source>
</evidence>
<keyword evidence="4" id="KW-0472">Membrane</keyword>
<reference evidence="8 9" key="1">
    <citation type="submission" date="2023-12" db="EMBL/GenBank/DDBJ databases">
        <title>Description of an unclassified Opitutus bacterium of Verrucomicrobiota.</title>
        <authorList>
            <person name="Zhang D.-F."/>
        </authorList>
    </citation>
    <scope>NUCLEOTIDE SEQUENCE [LARGE SCALE GENOMIC DNA]</scope>
    <source>
        <strain evidence="8 9">WL0086</strain>
    </source>
</reference>
<proteinExistence type="inferred from homology"/>
<evidence type="ECO:0000313" key="9">
    <source>
        <dbReference type="Proteomes" id="UP000738431"/>
    </source>
</evidence>
<evidence type="ECO:0000256" key="1">
    <source>
        <dbReference type="ARBA" id="ARBA00010296"/>
    </source>
</evidence>
<evidence type="ECO:0000313" key="8">
    <source>
        <dbReference type="EMBL" id="WRQ86419.1"/>
    </source>
</evidence>
<dbReference type="EMBL" id="CP139781">
    <property type="protein sequence ID" value="WRQ86419.1"/>
    <property type="molecule type" value="Genomic_DNA"/>
</dbReference>
<evidence type="ECO:0000256" key="4">
    <source>
        <dbReference type="ARBA" id="ARBA00023136"/>
    </source>
</evidence>
<dbReference type="PROSITE" id="PS51257">
    <property type="entry name" value="PROKAR_LIPOPROTEIN"/>
    <property type="match status" value="1"/>
</dbReference>
<sequence>MKHYRKLVFTLLALSATALTFTGCQTIEGAGEDIENAGDAISDAARGAS</sequence>
<keyword evidence="9" id="KW-1185">Reference proteome</keyword>
<dbReference type="Pfam" id="PF08085">
    <property type="entry name" value="Entericidin"/>
    <property type="match status" value="1"/>
</dbReference>
<keyword evidence="6 8" id="KW-0449">Lipoprotein</keyword>